<protein>
    <submittedName>
        <fullName evidence="1">Uncharacterized protein</fullName>
    </submittedName>
</protein>
<dbReference type="VEuPathDB" id="FungiDB:DFL_005013"/>
<proteinExistence type="predicted"/>
<name>A0A437A6I0_ARTFL</name>
<reference evidence="1 2" key="1">
    <citation type="submission" date="2019-01" db="EMBL/GenBank/DDBJ databases">
        <title>Intercellular communication is required for trap formation in the nematode-trapping fungus Duddingtonia flagrans.</title>
        <authorList>
            <person name="Youssar L."/>
            <person name="Wernet V."/>
            <person name="Hensel N."/>
            <person name="Hildebrandt H.-G."/>
            <person name="Fischer R."/>
        </authorList>
    </citation>
    <scope>NUCLEOTIDE SEQUENCE [LARGE SCALE GENOMIC DNA]</scope>
    <source>
        <strain evidence="1 2">CBS H-5679</strain>
    </source>
</reference>
<accession>A0A437A6I0</accession>
<dbReference type="AlphaFoldDB" id="A0A437A6I0"/>
<sequence>MNPLFVALSNNPIPDSTSGLHLRTFYHSTLPSLPPPPLHPLISLLTYFRLQLSSHIPEGFPIFTQPSKQPYQPFCK</sequence>
<comment type="caution">
    <text evidence="1">The sequence shown here is derived from an EMBL/GenBank/DDBJ whole genome shotgun (WGS) entry which is preliminary data.</text>
</comment>
<keyword evidence="2" id="KW-1185">Reference proteome</keyword>
<dbReference type="EMBL" id="SAEB01000006">
    <property type="protein sequence ID" value="RVD86752.1"/>
    <property type="molecule type" value="Genomic_DNA"/>
</dbReference>
<dbReference type="GeneID" id="93587324"/>
<dbReference type="Proteomes" id="UP000283090">
    <property type="component" value="Unassembled WGS sequence"/>
</dbReference>
<organism evidence="1 2">
    <name type="scientific">Arthrobotrys flagrans</name>
    <name type="common">Nematode-trapping fungus</name>
    <name type="synonym">Trichothecium flagrans</name>
    <dbReference type="NCBI Taxonomy" id="97331"/>
    <lineage>
        <taxon>Eukaryota</taxon>
        <taxon>Fungi</taxon>
        <taxon>Dikarya</taxon>
        <taxon>Ascomycota</taxon>
        <taxon>Pezizomycotina</taxon>
        <taxon>Orbiliomycetes</taxon>
        <taxon>Orbiliales</taxon>
        <taxon>Orbiliaceae</taxon>
        <taxon>Arthrobotrys</taxon>
    </lineage>
</organism>
<dbReference type="RefSeq" id="XP_067492296.1">
    <property type="nucleotide sequence ID" value="XM_067634206.1"/>
</dbReference>
<evidence type="ECO:0000313" key="1">
    <source>
        <dbReference type="EMBL" id="RVD86752.1"/>
    </source>
</evidence>
<evidence type="ECO:0000313" key="2">
    <source>
        <dbReference type="Proteomes" id="UP000283090"/>
    </source>
</evidence>
<gene>
    <name evidence="1" type="ORF">DFL_005013</name>
</gene>